<gene>
    <name evidence="1" type="ORF">TorRG33x02_337550</name>
</gene>
<sequence length="84" mass="9985">MMVYVQKQKKRLIIKEYDIYSKCKSICIHHNSQKNKRPDISELPSFQKAWTYISASSVGRAVAEKPNKKIYHHKTHFLREIHSL</sequence>
<comment type="caution">
    <text evidence="1">The sequence shown here is derived from an EMBL/GenBank/DDBJ whole genome shotgun (WGS) entry which is preliminary data.</text>
</comment>
<dbReference type="Proteomes" id="UP000237000">
    <property type="component" value="Unassembled WGS sequence"/>
</dbReference>
<organism evidence="1 2">
    <name type="scientific">Trema orientale</name>
    <name type="common">Charcoal tree</name>
    <name type="synonym">Celtis orientalis</name>
    <dbReference type="NCBI Taxonomy" id="63057"/>
    <lineage>
        <taxon>Eukaryota</taxon>
        <taxon>Viridiplantae</taxon>
        <taxon>Streptophyta</taxon>
        <taxon>Embryophyta</taxon>
        <taxon>Tracheophyta</taxon>
        <taxon>Spermatophyta</taxon>
        <taxon>Magnoliopsida</taxon>
        <taxon>eudicotyledons</taxon>
        <taxon>Gunneridae</taxon>
        <taxon>Pentapetalae</taxon>
        <taxon>rosids</taxon>
        <taxon>fabids</taxon>
        <taxon>Rosales</taxon>
        <taxon>Cannabaceae</taxon>
        <taxon>Trema</taxon>
    </lineage>
</organism>
<keyword evidence="2" id="KW-1185">Reference proteome</keyword>
<proteinExistence type="predicted"/>
<dbReference type="OrthoDB" id="10323404at2759"/>
<dbReference type="AlphaFoldDB" id="A0A2P5AYS4"/>
<dbReference type="InParanoid" id="A0A2P5AYS4"/>
<evidence type="ECO:0000313" key="1">
    <source>
        <dbReference type="EMBL" id="PON41714.1"/>
    </source>
</evidence>
<evidence type="ECO:0000313" key="2">
    <source>
        <dbReference type="Proteomes" id="UP000237000"/>
    </source>
</evidence>
<dbReference type="EMBL" id="JXTC01000654">
    <property type="protein sequence ID" value="PON41714.1"/>
    <property type="molecule type" value="Genomic_DNA"/>
</dbReference>
<reference evidence="2" key="1">
    <citation type="submission" date="2016-06" db="EMBL/GenBank/DDBJ databases">
        <title>Parallel loss of symbiosis genes in relatives of nitrogen-fixing non-legume Parasponia.</title>
        <authorList>
            <person name="Van Velzen R."/>
            <person name="Holmer R."/>
            <person name="Bu F."/>
            <person name="Rutten L."/>
            <person name="Van Zeijl A."/>
            <person name="Liu W."/>
            <person name="Santuari L."/>
            <person name="Cao Q."/>
            <person name="Sharma T."/>
            <person name="Shen D."/>
            <person name="Roswanjaya Y."/>
            <person name="Wardhani T."/>
            <person name="Kalhor M.S."/>
            <person name="Jansen J."/>
            <person name="Van den Hoogen J."/>
            <person name="Gungor B."/>
            <person name="Hartog M."/>
            <person name="Hontelez J."/>
            <person name="Verver J."/>
            <person name="Yang W.-C."/>
            <person name="Schijlen E."/>
            <person name="Repin R."/>
            <person name="Schilthuizen M."/>
            <person name="Schranz E."/>
            <person name="Heidstra R."/>
            <person name="Miyata K."/>
            <person name="Fedorova E."/>
            <person name="Kohlen W."/>
            <person name="Bisseling T."/>
            <person name="Smit S."/>
            <person name="Geurts R."/>
        </authorList>
    </citation>
    <scope>NUCLEOTIDE SEQUENCE [LARGE SCALE GENOMIC DNA]</scope>
    <source>
        <strain evidence="2">cv. RG33-2</strain>
    </source>
</reference>
<accession>A0A2P5AYS4</accession>
<protein>
    <submittedName>
        <fullName evidence="1">Uncharacterized protein</fullName>
    </submittedName>
</protein>
<name>A0A2P5AYS4_TREOI</name>